<keyword evidence="1" id="KW-0812">Transmembrane</keyword>
<keyword evidence="1" id="KW-0472">Membrane</keyword>
<feature type="transmembrane region" description="Helical" evidence="1">
    <location>
        <begin position="20"/>
        <end position="40"/>
    </location>
</feature>
<sequence>MRNDLEIVFKYIKSYKSRSLAIVLSVVLASALIVGVGTLSRSAQQADLDRLKRETGKYHAYFKDINKDQLKIVKSGKDIKDIGITSYYASSDVGEKLPINIIYSDENYLNSDTELLKGRFPKGKNEVVIEEWILNSMGLESKLNQEITFKLYGKEKPETFKVVGILKDRYKDKRVGRCEMFLGLDENKLNNFTANVEFYENSDISKKYQI</sequence>
<evidence type="ECO:0000313" key="4">
    <source>
        <dbReference type="Proteomes" id="UP001239169"/>
    </source>
</evidence>
<evidence type="ECO:0000256" key="1">
    <source>
        <dbReference type="SAM" id="Phobius"/>
    </source>
</evidence>
<reference evidence="3 4" key="1">
    <citation type="submission" date="2023-04" db="EMBL/GenBank/DDBJ databases">
        <title>Bacteria Genome Submission.</title>
        <authorList>
            <person name="Isaac P."/>
        </authorList>
    </citation>
    <scope>NUCLEOTIDE SEQUENCE [LARGE SCALE GENOMIC DNA]</scope>
    <source>
        <strain evidence="3 4">SampleS7P1</strain>
    </source>
</reference>
<name>A0ABY8QZL5_PARBF</name>
<accession>A0ABY8QZL5</accession>
<dbReference type="EMBL" id="CP124685">
    <property type="protein sequence ID" value="WGX74720.1"/>
    <property type="molecule type" value="Genomic_DNA"/>
</dbReference>
<dbReference type="Proteomes" id="UP001239169">
    <property type="component" value="Chromosome"/>
</dbReference>
<dbReference type="Pfam" id="PF12704">
    <property type="entry name" value="MacB_PCD"/>
    <property type="match status" value="1"/>
</dbReference>
<organism evidence="3 4">
    <name type="scientific">Paraclostridium bifermentans</name>
    <name type="common">Clostridium bifermentans</name>
    <dbReference type="NCBI Taxonomy" id="1490"/>
    <lineage>
        <taxon>Bacteria</taxon>
        <taxon>Bacillati</taxon>
        <taxon>Bacillota</taxon>
        <taxon>Clostridia</taxon>
        <taxon>Peptostreptococcales</taxon>
        <taxon>Peptostreptococcaceae</taxon>
        <taxon>Paraclostridium</taxon>
    </lineage>
</organism>
<feature type="domain" description="MacB-like periplasmic core" evidence="2">
    <location>
        <begin position="19"/>
        <end position="171"/>
    </location>
</feature>
<keyword evidence="4" id="KW-1185">Reference proteome</keyword>
<evidence type="ECO:0000313" key="3">
    <source>
        <dbReference type="EMBL" id="WGX74720.1"/>
    </source>
</evidence>
<evidence type="ECO:0000259" key="2">
    <source>
        <dbReference type="Pfam" id="PF12704"/>
    </source>
</evidence>
<protein>
    <submittedName>
        <fullName evidence="3">ABC transporter permease</fullName>
    </submittedName>
</protein>
<dbReference type="InterPro" id="IPR025857">
    <property type="entry name" value="MacB_PCD"/>
</dbReference>
<gene>
    <name evidence="3" type="ORF">QJS64_11170</name>
</gene>
<keyword evidence="1" id="KW-1133">Transmembrane helix</keyword>
<proteinExistence type="predicted"/>